<dbReference type="SMART" id="SM00089">
    <property type="entry name" value="PKD"/>
    <property type="match status" value="2"/>
</dbReference>
<dbReference type="Pfam" id="PF17957">
    <property type="entry name" value="Big_7"/>
    <property type="match status" value="2"/>
</dbReference>
<dbReference type="Gene3D" id="2.60.40.10">
    <property type="entry name" value="Immunoglobulins"/>
    <property type="match status" value="2"/>
</dbReference>
<evidence type="ECO:0000313" key="3">
    <source>
        <dbReference type="EMBL" id="NSL85733.1"/>
    </source>
</evidence>
<comment type="caution">
    <text evidence="3">The sequence shown here is derived from an EMBL/GenBank/DDBJ whole genome shotgun (WGS) entry which is preliminary data.</text>
</comment>
<evidence type="ECO:0000256" key="1">
    <source>
        <dbReference type="SAM" id="MobiDB-lite"/>
    </source>
</evidence>
<reference evidence="3" key="1">
    <citation type="submission" date="2020-05" db="EMBL/GenBank/DDBJ databases">
        <title>Chitinophaga laudate sp. nov., isolated from a tropical peat swamp.</title>
        <authorList>
            <person name="Goh C.B.S."/>
            <person name="Lee M.S."/>
            <person name="Parimannan S."/>
            <person name="Pasbakhsh P."/>
            <person name="Yule C.M."/>
            <person name="Rajandas H."/>
            <person name="Loke S."/>
            <person name="Croft L."/>
            <person name="Tan J.B.L."/>
        </authorList>
    </citation>
    <scope>NUCLEOTIDE SEQUENCE</scope>
    <source>
        <strain evidence="3">Mgbs1</strain>
    </source>
</reference>
<evidence type="ECO:0000313" key="4">
    <source>
        <dbReference type="Proteomes" id="UP000281028"/>
    </source>
</evidence>
<gene>
    <name evidence="3" type="ORF">ECE50_002750</name>
</gene>
<dbReference type="InterPro" id="IPR035986">
    <property type="entry name" value="PKD_dom_sf"/>
</dbReference>
<feature type="domain" description="PKD/Chitinase" evidence="2">
    <location>
        <begin position="593"/>
        <end position="680"/>
    </location>
</feature>
<dbReference type="SUPFAM" id="SSF55486">
    <property type="entry name" value="Metalloproteases ('zincins'), catalytic domain"/>
    <property type="match status" value="1"/>
</dbReference>
<protein>
    <submittedName>
        <fullName evidence="3">T9SS type A sorting domain-containing protein</fullName>
    </submittedName>
</protein>
<dbReference type="NCBIfam" id="TIGR04183">
    <property type="entry name" value="Por_Secre_tail"/>
    <property type="match status" value="1"/>
</dbReference>
<sequence length="841" mass="88273">MKTRLIRLVMLALLLLAGINMYGQQKPLSLGTTQQLLQSLQQPVSKMVRQQSVTGVPLKVSAAETFLGRVNFRKAENGDERIIGEIAGTPRSSFFINVSGKTLTGNIILYNTKKAYQYYSDDNGNAYVKETDINKIVCIDYTTGPEGASAPVSARAQTPLAIDPNLLKLESYPGAKGCILLDFDGQYVSGTQWNNGNPINAQPSTLTDAQIQEVWELISEDYQPFHVNITTNETVFNTYAKNRRMRVIFTPTNTAAPGAGGVAYLGSFSWNDDTPCWVFNNGVKGAGEAGTHEAGHTVGLNHDGRTSPSEAYFAGHGSWAPIMGVAYTKPIGHWSKGEYANANNTENDLAIISSATYGFGYRTDDYGNTTATASPLAFDAAGNVKTSGLIERTADIDVFSFTTSGGNISLNFNPAARHPDLDILATLYNSTGGVVTTANPAGLPASISTNLAAGSYFVSVTGTGAGNPSTDGYSNYGSLGVYTISGTIPRGSVNQPPSVSITAPASGTSYTAPATVNIQATASDADGTVSRVEFFNGSTSLAVINAAPYTYTWNNVGTGSYTITAVATDDKGASTTSSPVSISVNTTGNQPPSVSITSPANNASFTAPASVAIQATATDSDGSIASVEFFNGGSSLAVVNTPPFSYTWSNVTAGDYVITAKATDNLGATATSAAVNIKVTSGGGNCAGVPAYQPYPKIYSKGERAVYNNNLYECQSDGIYNITPGSAWWWWTLIGPCSGSSAAQTISRDADAHQEKISVYPNPVTGDAVQVQISGKPGDNVLIEIWSMNGSQPLSRQTQVLGAKGSQGVKLDVSKVPAGSWIIRTSNQQSGKKGSLKIIKL</sequence>
<feature type="domain" description="PKD/Chitinase" evidence="2">
    <location>
        <begin position="500"/>
        <end position="585"/>
    </location>
</feature>
<organism evidence="3 4">
    <name type="scientific">Chitinophaga solisilvae</name>
    <dbReference type="NCBI Taxonomy" id="1233460"/>
    <lineage>
        <taxon>Bacteria</taxon>
        <taxon>Pseudomonadati</taxon>
        <taxon>Bacteroidota</taxon>
        <taxon>Chitinophagia</taxon>
        <taxon>Chitinophagales</taxon>
        <taxon>Chitinophagaceae</taxon>
        <taxon>Chitinophaga</taxon>
    </lineage>
</organism>
<dbReference type="Gene3D" id="2.60.120.380">
    <property type="match status" value="1"/>
</dbReference>
<dbReference type="InterPro" id="IPR013783">
    <property type="entry name" value="Ig-like_fold"/>
</dbReference>
<dbReference type="InterPro" id="IPR026444">
    <property type="entry name" value="Secre_tail"/>
</dbReference>
<dbReference type="AlphaFoldDB" id="A0A9Q5GUY8"/>
<name>A0A9Q5GUY8_9BACT</name>
<accession>A0A9Q5GUY8</accession>
<dbReference type="InterPro" id="IPR022409">
    <property type="entry name" value="PKD/Chitinase_dom"/>
</dbReference>
<dbReference type="OrthoDB" id="954626at2"/>
<proteinExistence type="predicted"/>
<keyword evidence="4" id="KW-1185">Reference proteome</keyword>
<feature type="region of interest" description="Disordered" evidence="1">
    <location>
        <begin position="574"/>
        <end position="594"/>
    </location>
</feature>
<dbReference type="SUPFAM" id="SSF49299">
    <property type="entry name" value="PKD domain"/>
    <property type="match status" value="1"/>
</dbReference>
<dbReference type="Proteomes" id="UP000281028">
    <property type="component" value="Unassembled WGS sequence"/>
</dbReference>
<evidence type="ECO:0000259" key="2">
    <source>
        <dbReference type="SMART" id="SM00089"/>
    </source>
</evidence>
<dbReference type="SUPFAM" id="SSF89260">
    <property type="entry name" value="Collagen-binding domain"/>
    <property type="match status" value="1"/>
</dbReference>
<dbReference type="EMBL" id="RIAR02000001">
    <property type="protein sequence ID" value="NSL85733.1"/>
    <property type="molecule type" value="Genomic_DNA"/>
</dbReference>